<keyword evidence="5" id="KW-0902">Two-component regulatory system</keyword>
<dbReference type="PROSITE" id="PS01124">
    <property type="entry name" value="HTH_ARAC_FAMILY_2"/>
    <property type="match status" value="1"/>
</dbReference>
<dbReference type="RefSeq" id="WP_013273127.1">
    <property type="nucleotide sequence ID" value="NC_014376.1"/>
</dbReference>
<dbReference type="PaxDb" id="610130-Closa_2472"/>
<dbReference type="Gene3D" id="3.40.50.2300">
    <property type="match status" value="1"/>
</dbReference>
<dbReference type="GO" id="GO:0043565">
    <property type="term" value="F:sequence-specific DNA binding"/>
    <property type="evidence" value="ECO:0007669"/>
    <property type="project" value="InterPro"/>
</dbReference>
<dbReference type="KEGG" id="csh:Closa_2472"/>
<gene>
    <name evidence="13" type="ordered locus">Closa_2472</name>
</gene>
<keyword evidence="14" id="KW-1185">Reference proteome</keyword>
<dbReference type="InterPro" id="IPR009057">
    <property type="entry name" value="Homeodomain-like_sf"/>
</dbReference>
<dbReference type="InterPro" id="IPR018062">
    <property type="entry name" value="HTH_AraC-typ_CS"/>
</dbReference>
<evidence type="ECO:0000256" key="6">
    <source>
        <dbReference type="ARBA" id="ARBA00023015"/>
    </source>
</evidence>
<keyword evidence="4 10" id="KW-0597">Phosphoprotein</keyword>
<dbReference type="PRINTS" id="PR00032">
    <property type="entry name" value="HTHARAC"/>
</dbReference>
<dbReference type="HOGENOM" id="CLU_000445_5_1_9"/>
<dbReference type="AlphaFoldDB" id="D9R4H1"/>
<dbReference type="InterPro" id="IPR011006">
    <property type="entry name" value="CheY-like_superfamily"/>
</dbReference>
<dbReference type="Pfam" id="PF12833">
    <property type="entry name" value="HTH_18"/>
    <property type="match status" value="1"/>
</dbReference>
<evidence type="ECO:0000256" key="7">
    <source>
        <dbReference type="ARBA" id="ARBA00023125"/>
    </source>
</evidence>
<dbReference type="InterPro" id="IPR018060">
    <property type="entry name" value="HTH_AraC"/>
</dbReference>
<dbReference type="PANTHER" id="PTHR42713">
    <property type="entry name" value="HISTIDINE KINASE-RELATED"/>
    <property type="match status" value="1"/>
</dbReference>
<evidence type="ECO:0000256" key="1">
    <source>
        <dbReference type="ARBA" id="ARBA00004496"/>
    </source>
</evidence>
<keyword evidence="7" id="KW-0238">DNA-binding</keyword>
<dbReference type="GO" id="GO:0000160">
    <property type="term" value="P:phosphorelay signal transduction system"/>
    <property type="evidence" value="ECO:0007669"/>
    <property type="project" value="UniProtKB-KW"/>
</dbReference>
<dbReference type="GO" id="GO:0005737">
    <property type="term" value="C:cytoplasm"/>
    <property type="evidence" value="ECO:0007669"/>
    <property type="project" value="UniProtKB-SubCell"/>
</dbReference>
<dbReference type="Proteomes" id="UP000001662">
    <property type="component" value="Chromosome"/>
</dbReference>
<dbReference type="OrthoDB" id="1974963at2"/>
<evidence type="ECO:0000256" key="8">
    <source>
        <dbReference type="ARBA" id="ARBA00023163"/>
    </source>
</evidence>
<evidence type="ECO:0000256" key="4">
    <source>
        <dbReference type="ARBA" id="ARBA00022553"/>
    </source>
</evidence>
<dbReference type="PANTHER" id="PTHR42713:SF3">
    <property type="entry name" value="TRANSCRIPTIONAL REGULATORY PROTEIN HPTR"/>
    <property type="match status" value="1"/>
</dbReference>
<dbReference type="SUPFAM" id="SSF46689">
    <property type="entry name" value="Homeodomain-like"/>
    <property type="match status" value="2"/>
</dbReference>
<evidence type="ECO:0000313" key="13">
    <source>
        <dbReference type="EMBL" id="ADL05041.1"/>
    </source>
</evidence>
<feature type="modified residue" description="4-aspartylphosphate" evidence="10">
    <location>
        <position position="53"/>
    </location>
</feature>
<dbReference type="eggNOG" id="COG4753">
    <property type="taxonomic scope" value="Bacteria"/>
</dbReference>
<dbReference type="InterPro" id="IPR051552">
    <property type="entry name" value="HptR"/>
</dbReference>
<keyword evidence="6" id="KW-0805">Transcription regulation</keyword>
<keyword evidence="8" id="KW-0804">Transcription</keyword>
<dbReference type="eggNOG" id="COG2207">
    <property type="taxonomic scope" value="Bacteria"/>
</dbReference>
<feature type="domain" description="Response regulatory" evidence="12">
    <location>
        <begin position="2"/>
        <end position="118"/>
    </location>
</feature>
<evidence type="ECO:0000259" key="12">
    <source>
        <dbReference type="PROSITE" id="PS50110"/>
    </source>
</evidence>
<evidence type="ECO:0000313" key="14">
    <source>
        <dbReference type="Proteomes" id="UP000001662"/>
    </source>
</evidence>
<dbReference type="GO" id="GO:0003700">
    <property type="term" value="F:DNA-binding transcription factor activity"/>
    <property type="evidence" value="ECO:0007669"/>
    <property type="project" value="InterPro"/>
</dbReference>
<dbReference type="EMBL" id="CP002109">
    <property type="protein sequence ID" value="ADL05041.1"/>
    <property type="molecule type" value="Genomic_DNA"/>
</dbReference>
<dbReference type="PROSITE" id="PS00041">
    <property type="entry name" value="HTH_ARAC_FAMILY_1"/>
    <property type="match status" value="1"/>
</dbReference>
<reference evidence="13" key="1">
    <citation type="submission" date="2010-07" db="EMBL/GenBank/DDBJ databases">
        <title>Complete sequence of Clostridium saccharolyticum WM1.</title>
        <authorList>
            <consortium name="US DOE Joint Genome Institute"/>
            <person name="Lucas S."/>
            <person name="Copeland A."/>
            <person name="Lapidus A."/>
            <person name="Cheng J.-F."/>
            <person name="Bruce D."/>
            <person name="Goodwin L."/>
            <person name="Pitluck S."/>
            <person name="Chertkov O."/>
            <person name="Detter J.C."/>
            <person name="Han C."/>
            <person name="Tapia R."/>
            <person name="Land M."/>
            <person name="Hauser L."/>
            <person name="Chang Y.-J."/>
            <person name="Jeffries C."/>
            <person name="Kyrpides N."/>
            <person name="Ivanova N."/>
            <person name="Mikhailova N."/>
            <person name="Mouttaki H."/>
            <person name="Lin L."/>
            <person name="Zhou J."/>
            <person name="Hemme C.L."/>
            <person name="Woyke T."/>
        </authorList>
    </citation>
    <scope>NUCLEOTIDE SEQUENCE [LARGE SCALE GENOMIC DNA]</scope>
    <source>
        <strain evidence="13">WM1</strain>
    </source>
</reference>
<dbReference type="PROSITE" id="PS50110">
    <property type="entry name" value="RESPONSE_REGULATORY"/>
    <property type="match status" value="1"/>
</dbReference>
<dbReference type="InterPro" id="IPR020449">
    <property type="entry name" value="Tscrpt_reg_AraC-type_HTH"/>
</dbReference>
<organism evidence="13 14">
    <name type="scientific">Lacrimispora saccharolytica (strain ATCC 35040 / DSM 2544 / NRCC 2533 / WM1)</name>
    <name type="common">Clostridium saccharolyticum</name>
    <dbReference type="NCBI Taxonomy" id="610130"/>
    <lineage>
        <taxon>Bacteria</taxon>
        <taxon>Bacillati</taxon>
        <taxon>Bacillota</taxon>
        <taxon>Clostridia</taxon>
        <taxon>Lachnospirales</taxon>
        <taxon>Lachnospiraceae</taxon>
        <taxon>Lacrimispora</taxon>
    </lineage>
</organism>
<evidence type="ECO:0000256" key="3">
    <source>
        <dbReference type="ARBA" id="ARBA00022490"/>
    </source>
</evidence>
<dbReference type="SMART" id="SM00342">
    <property type="entry name" value="HTH_ARAC"/>
    <property type="match status" value="1"/>
</dbReference>
<dbReference type="SUPFAM" id="SSF52172">
    <property type="entry name" value="CheY-like"/>
    <property type="match status" value="1"/>
</dbReference>
<evidence type="ECO:0000256" key="10">
    <source>
        <dbReference type="PROSITE-ProRule" id="PRU00169"/>
    </source>
</evidence>
<comment type="function">
    <text evidence="9">May play the central regulatory role in sporulation. It may be an element of the effector pathway responsible for the activation of sporulation genes in response to nutritional stress. Spo0A may act in concert with spo0H (a sigma factor) to control the expression of some genes that are critical to the sporulation process.</text>
</comment>
<comment type="subcellular location">
    <subcellularLocation>
        <location evidence="1">Cytoplasm</location>
    </subcellularLocation>
</comment>
<accession>D9R4H1</accession>
<dbReference type="Gene3D" id="1.10.10.60">
    <property type="entry name" value="Homeodomain-like"/>
    <property type="match status" value="2"/>
</dbReference>
<proteinExistence type="predicted"/>
<dbReference type="Pfam" id="PF00072">
    <property type="entry name" value="Response_reg"/>
    <property type="match status" value="1"/>
</dbReference>
<keyword evidence="3" id="KW-0963">Cytoplasm</keyword>
<dbReference type="InterPro" id="IPR001789">
    <property type="entry name" value="Sig_transdc_resp-reg_receiver"/>
</dbReference>
<sequence>MKLIIVDDEPKIRKGLFKLLDAQEGFKVTGIFEDVRSALKALYELEADVIITDIKMPEVSGLELIRQIRERNLKLRIIILSGYSNFSYAQKAIELGVTRYLLKPTDPRELISVLREVERELQPEASEKDGKQNQSAEGENEVGNLLVVKAIQYIEVHYGGKITLKDMARELHLSPNYLCELFKRHTGKNLMEYVTEYRMQKAKSYLNHVEYKVADVAEMVGYREAKYFSSAFKKAYGITPLEYRNRR</sequence>
<name>D9R4H1_LACSW</name>
<protein>
    <recommendedName>
        <fullName evidence="2">Stage 0 sporulation protein A homolog</fullName>
    </recommendedName>
</protein>
<evidence type="ECO:0000259" key="11">
    <source>
        <dbReference type="PROSITE" id="PS01124"/>
    </source>
</evidence>
<evidence type="ECO:0000256" key="2">
    <source>
        <dbReference type="ARBA" id="ARBA00018672"/>
    </source>
</evidence>
<dbReference type="CDD" id="cd17536">
    <property type="entry name" value="REC_YesN-like"/>
    <property type="match status" value="1"/>
</dbReference>
<evidence type="ECO:0000256" key="5">
    <source>
        <dbReference type="ARBA" id="ARBA00023012"/>
    </source>
</evidence>
<feature type="domain" description="HTH araC/xylS-type" evidence="11">
    <location>
        <begin position="148"/>
        <end position="246"/>
    </location>
</feature>
<dbReference type="SMART" id="SM00448">
    <property type="entry name" value="REC"/>
    <property type="match status" value="1"/>
</dbReference>
<evidence type="ECO:0000256" key="9">
    <source>
        <dbReference type="ARBA" id="ARBA00024867"/>
    </source>
</evidence>
<dbReference type="STRING" id="610130.Closa_2472"/>